<dbReference type="InterPro" id="IPR030392">
    <property type="entry name" value="S74_ICA"/>
</dbReference>
<protein>
    <recommendedName>
        <fullName evidence="3">Peptidase S74 domain-containing protein</fullName>
    </recommendedName>
</protein>
<reference evidence="4 5" key="1">
    <citation type="journal article" date="2016" name="Nat. Commun.">
        <title>Thousands of microbial genomes shed light on interconnected biogeochemical processes in an aquifer system.</title>
        <authorList>
            <person name="Anantharaman K."/>
            <person name="Brown C.T."/>
            <person name="Hug L.A."/>
            <person name="Sharon I."/>
            <person name="Castelle C.J."/>
            <person name="Probst A.J."/>
            <person name="Thomas B.C."/>
            <person name="Singh A."/>
            <person name="Wilkins M.J."/>
            <person name="Karaoz U."/>
            <person name="Brodie E.L."/>
            <person name="Williams K.H."/>
            <person name="Hubbard S.S."/>
            <person name="Banfield J.F."/>
        </authorList>
    </citation>
    <scope>NUCLEOTIDE SEQUENCE [LARGE SCALE GENOMIC DNA]</scope>
</reference>
<dbReference type="PROSITE" id="PS51688">
    <property type="entry name" value="ICA"/>
    <property type="match status" value="1"/>
</dbReference>
<feature type="region of interest" description="Disordered" evidence="1">
    <location>
        <begin position="62"/>
        <end position="130"/>
    </location>
</feature>
<proteinExistence type="predicted"/>
<dbReference type="AlphaFoldDB" id="A0A1F5W8J3"/>
<keyword evidence="2" id="KW-0732">Signal</keyword>
<feature type="domain" description="Peptidase S74" evidence="3">
    <location>
        <begin position="563"/>
        <end position="670"/>
    </location>
</feature>
<feature type="compositionally biased region" description="Polar residues" evidence="1">
    <location>
        <begin position="81"/>
        <end position="93"/>
    </location>
</feature>
<accession>A0A1F5W8J3</accession>
<evidence type="ECO:0000313" key="4">
    <source>
        <dbReference type="EMBL" id="OGF71581.1"/>
    </source>
</evidence>
<gene>
    <name evidence="4" type="ORF">A3C05_01080</name>
</gene>
<dbReference type="Pfam" id="PF16403">
    <property type="entry name" value="Bact_surface_Ig-like"/>
    <property type="match status" value="1"/>
</dbReference>
<evidence type="ECO:0000259" key="3">
    <source>
        <dbReference type="PROSITE" id="PS51688"/>
    </source>
</evidence>
<dbReference type="EMBL" id="MFHP01000031">
    <property type="protein sequence ID" value="OGF71581.1"/>
    <property type="molecule type" value="Genomic_DNA"/>
</dbReference>
<dbReference type="Proteomes" id="UP000178743">
    <property type="component" value="Unassembled WGS sequence"/>
</dbReference>
<feature type="signal peptide" evidence="2">
    <location>
        <begin position="1"/>
        <end position="25"/>
    </location>
</feature>
<evidence type="ECO:0000256" key="2">
    <source>
        <dbReference type="SAM" id="SignalP"/>
    </source>
</evidence>
<feature type="chain" id="PRO_5009522145" description="Peptidase S74 domain-containing protein" evidence="2">
    <location>
        <begin position="26"/>
        <end position="788"/>
    </location>
</feature>
<comment type="caution">
    <text evidence="4">The sequence shown here is derived from an EMBL/GenBank/DDBJ whole genome shotgun (WGS) entry which is preliminary data.</text>
</comment>
<sequence length="788" mass="83705">MVNFRIKLALFLVIFLSLSLAQANAAFDFSFANLSQSNSLASVWENVKDDIQDSWENIKEWLLPAPPPPSTPPGEQKPSPSSTRGKTSNVESPKTSDVEERVFPGNDFEEESKTITSEQPLATERAPERVTVSTNGITEARLLQSLNALREELLDRFSQIIVSAPAPLTFHGPAETTPASVAMLALSQRINNLSGSSNSPLTISGATFSGSNTFSLTDADVPDGITASSYLPLSGGTLSGALTGTNLTLSGNLTVSGAQTLSGAITIPYLTATSTTQPSTFAYNVGIGTTSPWGLLSVHPDGITGPAFVVGSSTATNFIVTNGGNVGIGTTSPTALLHVAHTTDISKTLINATYLGFSKFKLRYDEGSNYHILEIFNSTLAGFGITLNATDWTSRTVTIRGHIDASIPLTVQSNDNTPSLDIFQVRRSGTLIDLVVNSSGFVGIGTSTPNWLLQAAGTRPFFTLSDTAAGTDLKHWYLSSQGGNLYVGTTTDAYATTTNYQALTILNNGNVGIGTTSPWRTFSVAGTVGFSSTLTSSATGDYLCINTDTYEVSRGAGSICTTSSERYKENFEELAYGLDSVLKLHPISFEYKPELNIGPGRRIGFTAEEVINVIPEAVVLDKEGLPSGVEYEKLTAVLAKAIQELYQKIISLFDKDKEQDQRIAELEARINALEGGAPAADTSASAEASADKEPPTITINGNNPARIEVGAAYSDLGATVTDNVNDNLGIEMFVGETPMEQAYIDTSEPNTYHITYRATDQAGNVGEAVRTVEVYSQATTTLSEIPSP</sequence>
<evidence type="ECO:0000256" key="1">
    <source>
        <dbReference type="SAM" id="MobiDB-lite"/>
    </source>
</evidence>
<evidence type="ECO:0000313" key="5">
    <source>
        <dbReference type="Proteomes" id="UP000178743"/>
    </source>
</evidence>
<dbReference type="Pfam" id="PF13884">
    <property type="entry name" value="Peptidase_S74"/>
    <property type="match status" value="1"/>
</dbReference>
<organism evidence="4 5">
    <name type="scientific">Candidatus Giovannonibacteria bacterium RIFCSPHIGHO2_02_FULL_45_40</name>
    <dbReference type="NCBI Taxonomy" id="1798337"/>
    <lineage>
        <taxon>Bacteria</taxon>
        <taxon>Candidatus Giovannoniibacteriota</taxon>
    </lineage>
</organism>
<dbReference type="InterPro" id="IPR032179">
    <property type="entry name" value="Cry22Aa_Ig-like"/>
</dbReference>
<dbReference type="InterPro" id="IPR013783">
    <property type="entry name" value="Ig-like_fold"/>
</dbReference>
<feature type="region of interest" description="Disordered" evidence="1">
    <location>
        <begin position="677"/>
        <end position="703"/>
    </location>
</feature>
<name>A0A1F5W8J3_9BACT</name>
<feature type="compositionally biased region" description="Low complexity" evidence="1">
    <location>
        <begin position="677"/>
        <end position="688"/>
    </location>
</feature>
<dbReference type="Gene3D" id="2.60.40.10">
    <property type="entry name" value="Immunoglobulins"/>
    <property type="match status" value="1"/>
</dbReference>